<keyword evidence="3" id="KW-1185">Reference proteome</keyword>
<comment type="caution">
    <text evidence="2">The sequence shown here is derived from an EMBL/GenBank/DDBJ whole genome shotgun (WGS) entry which is preliminary data.</text>
</comment>
<reference evidence="2 3" key="1">
    <citation type="submission" date="2020-08" db="EMBL/GenBank/DDBJ databases">
        <title>Genomic Encyclopedia of Type Strains, Phase IV (KMG-IV): sequencing the most valuable type-strain genomes for metagenomic binning, comparative biology and taxonomic classification.</title>
        <authorList>
            <person name="Goeker M."/>
        </authorList>
    </citation>
    <scope>NUCLEOTIDE SEQUENCE [LARGE SCALE GENOMIC DNA]</scope>
    <source>
        <strain evidence="2 3">DSM 29007</strain>
    </source>
</reference>
<dbReference type="RefSeq" id="WP_170033504.1">
    <property type="nucleotide sequence ID" value="NZ_JABDTL010000001.1"/>
</dbReference>
<dbReference type="Proteomes" id="UP000582837">
    <property type="component" value="Unassembled WGS sequence"/>
</dbReference>
<name>A0A841GZ28_9BACT</name>
<feature type="signal peptide" evidence="1">
    <location>
        <begin position="1"/>
        <end position="21"/>
    </location>
</feature>
<dbReference type="Gene3D" id="2.40.160.50">
    <property type="entry name" value="membrane protein fhac: a member of the omp85/tpsb transporter family"/>
    <property type="match status" value="1"/>
</dbReference>
<organism evidence="2 3">
    <name type="scientific">Longimicrobium terrae</name>
    <dbReference type="NCBI Taxonomy" id="1639882"/>
    <lineage>
        <taxon>Bacteria</taxon>
        <taxon>Pseudomonadati</taxon>
        <taxon>Gemmatimonadota</taxon>
        <taxon>Longimicrobiia</taxon>
        <taxon>Longimicrobiales</taxon>
        <taxon>Longimicrobiaceae</taxon>
        <taxon>Longimicrobium</taxon>
    </lineage>
</organism>
<accession>A0A841GZ28</accession>
<evidence type="ECO:0000313" key="2">
    <source>
        <dbReference type="EMBL" id="MBB6071020.1"/>
    </source>
</evidence>
<sequence>MRLPALILAATLLLAAAPARAQEALPPEVAARVNATLNDAGTDRRSGDTRIGATEILTGSLAVIEGNLELAGRVDGDVVVLNGALTLQAGARVGGRVVVVGGGVQQAPGSRVSGEIATFADPVAYCQMGVRIDVSADGCRTPRTAAAPSAQAGTVDEDGAAADSVVFEEAGADAGAGRRDTIGYVIQAGRSYNRVEGLTLGVGGRYRRGGTNPTRLRAVIITRSEEGPQLGPERWGYDLRGEQFVGGTQRVRLGARAFSVIDPIEDWHLTDVENSLAALFLHSDFRDHYERQGWSAFAGWGRDGGPVRATLEYRSERHRPVATGSPFTLYKNAEPWRPQPLAAAGHLKTLVASATVDTRSESWDPSAGWLVRGSVEQTLSSTLRVDEVLAASDVSDIPDAVDYERGWTAATVDIRRYNRISPSSRLNLRLAAGGTLTDLPLPAQRQHAMGGEGSLPGFGLFELDCGARQSTVQRGTGDDAPTWYLRYGCSRFLTLQAEWRGDLAFGVNYRGDGDETAEAGADGEWSARGLPSFAADLGWVLFVDLGAGWSQEASYRDEDTAIDVGAGITFGDFGVYAAIPVREKYGRGGMNVFVRLAPRF</sequence>
<feature type="chain" id="PRO_5032344635" description="Bacterial surface antigen (D15) domain-containing protein" evidence="1">
    <location>
        <begin position="22"/>
        <end position="600"/>
    </location>
</feature>
<keyword evidence="1" id="KW-0732">Signal</keyword>
<evidence type="ECO:0000313" key="3">
    <source>
        <dbReference type="Proteomes" id="UP000582837"/>
    </source>
</evidence>
<protein>
    <recommendedName>
        <fullName evidence="4">Bacterial surface antigen (D15) domain-containing protein</fullName>
    </recommendedName>
</protein>
<dbReference type="AlphaFoldDB" id="A0A841GZ28"/>
<dbReference type="EMBL" id="JACHIA010000006">
    <property type="protein sequence ID" value="MBB6071020.1"/>
    <property type="molecule type" value="Genomic_DNA"/>
</dbReference>
<evidence type="ECO:0000256" key="1">
    <source>
        <dbReference type="SAM" id="SignalP"/>
    </source>
</evidence>
<gene>
    <name evidence="2" type="ORF">HNQ61_002642</name>
</gene>
<evidence type="ECO:0008006" key="4">
    <source>
        <dbReference type="Google" id="ProtNLM"/>
    </source>
</evidence>
<proteinExistence type="predicted"/>